<dbReference type="GO" id="GO:0005737">
    <property type="term" value="C:cytoplasm"/>
    <property type="evidence" value="ECO:0007669"/>
    <property type="project" value="TreeGrafter"/>
</dbReference>
<dbReference type="InterPro" id="IPR000898">
    <property type="entry name" value="Indolamine_dOase"/>
</dbReference>
<keyword evidence="6" id="KW-1185">Reference proteome</keyword>
<proteinExistence type="inferred from homology"/>
<evidence type="ECO:0000313" key="6">
    <source>
        <dbReference type="Proteomes" id="UP000230066"/>
    </source>
</evidence>
<gene>
    <name evidence="5" type="ORF">D915_007104</name>
</gene>
<dbReference type="Proteomes" id="UP000230066">
    <property type="component" value="Unassembled WGS sequence"/>
</dbReference>
<reference evidence="5" key="1">
    <citation type="submission" date="2019-03" db="EMBL/GenBank/DDBJ databases">
        <title>Improved annotation for the trematode Fasciola hepatica.</title>
        <authorList>
            <person name="Choi Y.-J."/>
            <person name="Martin J."/>
            <person name="Mitreva M."/>
        </authorList>
    </citation>
    <scope>NUCLEOTIDE SEQUENCE [LARGE SCALE GENOMIC DNA]</scope>
</reference>
<keyword evidence="4" id="KW-0349">Heme</keyword>
<protein>
    <recommendedName>
        <fullName evidence="7">Indoleamine 2,3-dioxygenase</fullName>
    </recommendedName>
</protein>
<dbReference type="PANTHER" id="PTHR28657:SF5">
    <property type="entry name" value="INDOLEAMINE 2,3-DIOXYGENASE"/>
    <property type="match status" value="1"/>
</dbReference>
<evidence type="ECO:0008006" key="7">
    <source>
        <dbReference type="Google" id="ProtNLM"/>
    </source>
</evidence>
<keyword evidence="3 4" id="KW-0408">Iron</keyword>
<evidence type="ECO:0000256" key="3">
    <source>
        <dbReference type="ARBA" id="ARBA00023004"/>
    </source>
</evidence>
<dbReference type="GO" id="GO:0004833">
    <property type="term" value="F:L-tryptophan 2,3-dioxygenase activity"/>
    <property type="evidence" value="ECO:0007669"/>
    <property type="project" value="TreeGrafter"/>
</dbReference>
<dbReference type="GO" id="GO:0019441">
    <property type="term" value="P:L-tryptophan catabolic process to kynurenine"/>
    <property type="evidence" value="ECO:0007669"/>
    <property type="project" value="InterPro"/>
</dbReference>
<accession>A0A4E0R345</accession>
<evidence type="ECO:0000256" key="4">
    <source>
        <dbReference type="PIRSR" id="PIRSR600898-1"/>
    </source>
</evidence>
<organism evidence="5 6">
    <name type="scientific">Fasciola hepatica</name>
    <name type="common">Liver fluke</name>
    <dbReference type="NCBI Taxonomy" id="6192"/>
    <lineage>
        <taxon>Eukaryota</taxon>
        <taxon>Metazoa</taxon>
        <taxon>Spiralia</taxon>
        <taxon>Lophotrochozoa</taxon>
        <taxon>Platyhelminthes</taxon>
        <taxon>Trematoda</taxon>
        <taxon>Digenea</taxon>
        <taxon>Plagiorchiida</taxon>
        <taxon>Echinostomata</taxon>
        <taxon>Echinostomatoidea</taxon>
        <taxon>Fasciolidae</taxon>
        <taxon>Fasciola</taxon>
    </lineage>
</organism>
<dbReference type="InterPro" id="IPR037217">
    <property type="entry name" value="Trp/Indoleamine_2_3_dOase-like"/>
</dbReference>
<dbReference type="GO" id="GO:0034354">
    <property type="term" value="P:'de novo' NAD+ biosynthetic process from L-tryptophan"/>
    <property type="evidence" value="ECO:0007669"/>
    <property type="project" value="TreeGrafter"/>
</dbReference>
<dbReference type="Gene3D" id="1.20.58.480">
    <property type="match status" value="1"/>
</dbReference>
<dbReference type="EMBL" id="JXXN02003119">
    <property type="protein sequence ID" value="THD21943.1"/>
    <property type="molecule type" value="Genomic_DNA"/>
</dbReference>
<dbReference type="GO" id="GO:0033754">
    <property type="term" value="F:indoleamine 2,3-dioxygenase activity"/>
    <property type="evidence" value="ECO:0007669"/>
    <property type="project" value="TreeGrafter"/>
</dbReference>
<feature type="binding site" description="proximal binding residue" evidence="4">
    <location>
        <position position="361"/>
    </location>
    <ligand>
        <name>heme b</name>
        <dbReference type="ChEBI" id="CHEBI:60344"/>
    </ligand>
    <ligandPart>
        <name>Fe</name>
        <dbReference type="ChEBI" id="CHEBI:18248"/>
    </ligandPart>
</feature>
<keyword evidence="2 4" id="KW-0479">Metal-binding</keyword>
<evidence type="ECO:0000256" key="1">
    <source>
        <dbReference type="ARBA" id="ARBA00007119"/>
    </source>
</evidence>
<dbReference type="GO" id="GO:0020037">
    <property type="term" value="F:heme binding"/>
    <property type="evidence" value="ECO:0007669"/>
    <property type="project" value="InterPro"/>
</dbReference>
<evidence type="ECO:0000313" key="5">
    <source>
        <dbReference type="EMBL" id="THD21943.1"/>
    </source>
</evidence>
<comment type="similarity">
    <text evidence="1">Belongs to the indoleamine 2,3-dioxygenase family.</text>
</comment>
<name>A0A4E0R345_FASHE</name>
<dbReference type="GO" id="GO:0046872">
    <property type="term" value="F:metal ion binding"/>
    <property type="evidence" value="ECO:0007669"/>
    <property type="project" value="UniProtKB-KW"/>
</dbReference>
<dbReference type="PANTHER" id="PTHR28657">
    <property type="entry name" value="INDOLEAMINE 2,3-DIOXYGENASE"/>
    <property type="match status" value="1"/>
</dbReference>
<dbReference type="SUPFAM" id="SSF140959">
    <property type="entry name" value="Indolic compounds 2,3-dioxygenase-like"/>
    <property type="match status" value="1"/>
</dbReference>
<dbReference type="Pfam" id="PF01231">
    <property type="entry name" value="IDO"/>
    <property type="match status" value="1"/>
</dbReference>
<evidence type="ECO:0000256" key="2">
    <source>
        <dbReference type="ARBA" id="ARBA00022723"/>
    </source>
</evidence>
<sequence length="408" mass="46287">MMYTSMKPLNFYRLSNRTGAVLENPVNGLPPYYDPWNRLARDMGELCRTNQLREFIKTMPVINVQPSLTYEELRFAHKIMTFAASTYVWSTGEDDAPDVLPAQISVPLLTASLELGIPPILTHQDLVLCNCAASVTENIPEVINLPTQHESWKHFIELSGMVEISFAPIFSLFSDIIDAQNPLNEANIVYSLGRIRQVLDKTGDSLSIFYERLDSNEFYVHLRPIMCGWNRKPIENGIVFEGVTKTYLDSKSTSFALEAVKIRACDDEENNWARMSCMGANAAQSICLQAIDTLLQIQHEPKNEEFFDAMRMYMIPEHRIFLQDLKKNSHLGEIVQETHSDELQSAFKACTEALRRFRDKHLELVVEFIEKPANQQAAKLKSLESTGTGGQALRNFLLSVRNSSSPVD</sequence>
<dbReference type="AlphaFoldDB" id="A0A4E0R345"/>
<comment type="caution">
    <text evidence="5">The sequence shown here is derived from an EMBL/GenBank/DDBJ whole genome shotgun (WGS) entry which is preliminary data.</text>
</comment>